<reference evidence="2 3" key="1">
    <citation type="submission" date="2018-09" db="EMBL/GenBank/DDBJ databases">
        <authorList>
            <person name="Zhu H."/>
        </authorList>
    </citation>
    <scope>NUCLEOTIDE SEQUENCE [LARGE SCALE GENOMIC DNA]</scope>
    <source>
        <strain evidence="2 3">K1W22B-8</strain>
    </source>
</reference>
<dbReference type="RefSeq" id="WP_119777292.1">
    <property type="nucleotide sequence ID" value="NZ_QYUK01000011.1"/>
</dbReference>
<evidence type="ECO:0000313" key="3">
    <source>
        <dbReference type="Proteomes" id="UP000284605"/>
    </source>
</evidence>
<dbReference type="EMBL" id="QYUK01000011">
    <property type="protein sequence ID" value="RJF86646.1"/>
    <property type="molecule type" value="Genomic_DNA"/>
</dbReference>
<dbReference type="PANTHER" id="PTHR31527:SF0">
    <property type="entry name" value="RE64534P"/>
    <property type="match status" value="1"/>
</dbReference>
<evidence type="ECO:0000259" key="1">
    <source>
        <dbReference type="Pfam" id="PF09347"/>
    </source>
</evidence>
<protein>
    <submittedName>
        <fullName evidence="2">Urea carboxylase-associated family protein</fullName>
    </submittedName>
</protein>
<feature type="domain" description="DUF1989" evidence="1">
    <location>
        <begin position="5"/>
        <end position="170"/>
    </location>
</feature>
<evidence type="ECO:0000313" key="2">
    <source>
        <dbReference type="EMBL" id="RJF86646.1"/>
    </source>
</evidence>
<dbReference type="AlphaFoldDB" id="A0A418W9K2"/>
<sequence length="198" mass="21638">MIEGVVPARQGVAVRVGKGQSLKLINTHGSQVVDFWAFSADDPREFLSMEHLHTRLLRLIPRPGDPLVTNKRRPILTFVEDTTPGIHDTVIAACDLQRYMELGCTTYHENCTDNLGIAMRRLGLAAPECPAPFNVFMNVPVSGPDLNVAFVAPTSRPGDHVVFRAEMDCIAVMSACPMDITPVNGDGLAPTEVHYAVF</sequence>
<keyword evidence="3" id="KW-1185">Reference proteome</keyword>
<dbReference type="PANTHER" id="PTHR31527">
    <property type="entry name" value="RE64534P"/>
    <property type="match status" value="1"/>
</dbReference>
<dbReference type="InterPro" id="IPR018959">
    <property type="entry name" value="DUF1989"/>
</dbReference>
<gene>
    <name evidence="2" type="ORF">D3874_06105</name>
</gene>
<accession>A0A418W9K2</accession>
<dbReference type="Pfam" id="PF09347">
    <property type="entry name" value="DUF1989"/>
    <property type="match status" value="1"/>
</dbReference>
<comment type="caution">
    <text evidence="2">The sequence shown here is derived from an EMBL/GenBank/DDBJ whole genome shotgun (WGS) entry which is preliminary data.</text>
</comment>
<dbReference type="Proteomes" id="UP000284605">
    <property type="component" value="Unassembled WGS sequence"/>
</dbReference>
<organism evidence="2 3">
    <name type="scientific">Oleomonas cavernae</name>
    <dbReference type="NCBI Taxonomy" id="2320859"/>
    <lineage>
        <taxon>Bacteria</taxon>
        <taxon>Pseudomonadati</taxon>
        <taxon>Pseudomonadota</taxon>
        <taxon>Alphaproteobacteria</taxon>
        <taxon>Acetobacterales</taxon>
        <taxon>Acetobacteraceae</taxon>
        <taxon>Oleomonas</taxon>
    </lineage>
</organism>
<dbReference type="OrthoDB" id="9772660at2"/>
<name>A0A418W9K2_9PROT</name>
<proteinExistence type="predicted"/>